<dbReference type="RefSeq" id="WP_071636120.1">
    <property type="nucleotide sequence ID" value="NZ_MLFK01000005.1"/>
</dbReference>
<comment type="caution">
    <text evidence="1">The sequence shown here is derived from an EMBL/GenBank/DDBJ whole genome shotgun (WGS) entry which is preliminary data.</text>
</comment>
<evidence type="ECO:0000313" key="2">
    <source>
        <dbReference type="Proteomes" id="UP000182826"/>
    </source>
</evidence>
<organism evidence="1 2">
    <name type="scientific">Flavobacterium johnsoniae</name>
    <name type="common">Cytophaga johnsonae</name>
    <dbReference type="NCBI Taxonomy" id="986"/>
    <lineage>
        <taxon>Bacteria</taxon>
        <taxon>Pseudomonadati</taxon>
        <taxon>Bacteroidota</taxon>
        <taxon>Flavobacteriia</taxon>
        <taxon>Flavobacteriales</taxon>
        <taxon>Flavobacteriaceae</taxon>
        <taxon>Flavobacterium</taxon>
    </lineage>
</organism>
<name>A0A1J7BVY8_FLAJO</name>
<evidence type="ECO:0000313" key="1">
    <source>
        <dbReference type="EMBL" id="OIV42838.1"/>
    </source>
</evidence>
<sequence>MESTVDLTRYKVIQNTKINAQEFKFVDSKHLQHPLPPLVSVESYISAGGLPTLKIRATLYINSEFTQNPIVSVPTLKDTTLEIFFDYDYTEETPETCDVWYVEIDYYSTDATKVTEVLSYLRNVDPETSRGTKTGVGD</sequence>
<dbReference type="OrthoDB" id="1351933at2"/>
<dbReference type="AlphaFoldDB" id="A0A1J7BVY8"/>
<dbReference type="EMBL" id="MLFK01000005">
    <property type="protein sequence ID" value="OIV42838.1"/>
    <property type="molecule type" value="Genomic_DNA"/>
</dbReference>
<dbReference type="Proteomes" id="UP000182826">
    <property type="component" value="Unassembled WGS sequence"/>
</dbReference>
<accession>A0A1J7BVY8</accession>
<proteinExistence type="predicted"/>
<gene>
    <name evidence="1" type="ORF">BKM63_08200</name>
</gene>
<reference evidence="1 2" key="1">
    <citation type="submission" date="2016-10" db="EMBL/GenBank/DDBJ databases">
        <title>Draft Genome Sequence of Rhizobacteria Flavobacterium johnsoniae CI04.</title>
        <authorList>
            <person name="Bravo J.I."/>
            <person name="Lozano G.L."/>
            <person name="Handelsman J."/>
        </authorList>
    </citation>
    <scope>NUCLEOTIDE SEQUENCE [LARGE SCALE GENOMIC DNA]</scope>
    <source>
        <strain evidence="1 2">CI04</strain>
    </source>
</reference>
<keyword evidence="2" id="KW-1185">Reference proteome</keyword>
<protein>
    <submittedName>
        <fullName evidence="1">Uncharacterized protein</fullName>
    </submittedName>
</protein>